<dbReference type="EMBL" id="QFNK01000003">
    <property type="protein sequence ID" value="PZO88965.1"/>
    <property type="molecule type" value="Genomic_DNA"/>
</dbReference>
<name>A0A2W5C0X7_9BACT</name>
<dbReference type="Gene3D" id="3.60.10.10">
    <property type="entry name" value="Endonuclease/exonuclease/phosphatase"/>
    <property type="match status" value="1"/>
</dbReference>
<keyword evidence="2" id="KW-0269">Exonuclease</keyword>
<dbReference type="Proteomes" id="UP000249557">
    <property type="component" value="Unassembled WGS sequence"/>
</dbReference>
<keyword evidence="2" id="KW-0540">Nuclease</keyword>
<comment type="caution">
    <text evidence="2">The sequence shown here is derived from an EMBL/GenBank/DDBJ whole genome shotgun (WGS) entry which is preliminary data.</text>
</comment>
<evidence type="ECO:0000313" key="2">
    <source>
        <dbReference type="EMBL" id="PZO88965.1"/>
    </source>
</evidence>
<gene>
    <name evidence="2" type="ORF">DI626_00450</name>
</gene>
<evidence type="ECO:0000259" key="1">
    <source>
        <dbReference type="Pfam" id="PF03372"/>
    </source>
</evidence>
<proteinExistence type="predicted"/>
<dbReference type="GO" id="GO:0004519">
    <property type="term" value="F:endonuclease activity"/>
    <property type="evidence" value="ECO:0007669"/>
    <property type="project" value="UniProtKB-KW"/>
</dbReference>
<evidence type="ECO:0000313" key="3">
    <source>
        <dbReference type="Proteomes" id="UP000249557"/>
    </source>
</evidence>
<dbReference type="InterPro" id="IPR036691">
    <property type="entry name" value="Endo/exonu/phosph_ase_sf"/>
</dbReference>
<feature type="domain" description="Endonuclease/exonuclease/phosphatase" evidence="1">
    <location>
        <begin position="37"/>
        <end position="246"/>
    </location>
</feature>
<dbReference type="AlphaFoldDB" id="A0A2W5C0X7"/>
<dbReference type="SUPFAM" id="SSF56219">
    <property type="entry name" value="DNase I-like"/>
    <property type="match status" value="1"/>
</dbReference>
<dbReference type="Pfam" id="PF03372">
    <property type="entry name" value="Exo_endo_phos"/>
    <property type="match status" value="1"/>
</dbReference>
<dbReference type="InterPro" id="IPR005135">
    <property type="entry name" value="Endo/exonuclease/phosphatase"/>
</dbReference>
<sequence>MRYRDFFPEIYQPAEILQTFGRPCKNALGERFSVVIWNMYKGRRPNWQEDFKRLIEGKDLVLLQESVINTRFDPMFSETEYHEWVMARSHRNLKTLAATGIKTGSSAASIQSNFYISPDVEPIFKTPKMMLATKYALEGGRGELLVVNIHAINFVSMEKYKRQIVQIVEAASSHNGPVILAGDFNTWNAPRYRFLMETAQALGLQEAGLTRKGRISHLNRHLDHIFYRGLELAGAGVATDIRTSDHYPLTAEFIVPA</sequence>
<protein>
    <submittedName>
        <fullName evidence="2">Endonuclease/exonuclease/phosphatase family protein</fullName>
    </submittedName>
</protein>
<dbReference type="NCBIfam" id="NF003840">
    <property type="entry name" value="PRK05421.1-2"/>
    <property type="match status" value="1"/>
</dbReference>
<accession>A0A2W5C0X7</accession>
<keyword evidence="2" id="KW-0378">Hydrolase</keyword>
<organism evidence="2 3">
    <name type="scientific">Micavibrio aeruginosavorus</name>
    <dbReference type="NCBI Taxonomy" id="349221"/>
    <lineage>
        <taxon>Bacteria</taxon>
        <taxon>Pseudomonadati</taxon>
        <taxon>Bdellovibrionota</taxon>
        <taxon>Bdellovibrionia</taxon>
        <taxon>Bdellovibrionales</taxon>
        <taxon>Pseudobdellovibrionaceae</taxon>
        <taxon>Micavibrio</taxon>
    </lineage>
</organism>
<reference evidence="2 3" key="1">
    <citation type="submission" date="2017-08" db="EMBL/GenBank/DDBJ databases">
        <title>Infants hospitalized years apart are colonized by the same room-sourced microbial strains.</title>
        <authorList>
            <person name="Brooks B."/>
            <person name="Olm M.R."/>
            <person name="Firek B.A."/>
            <person name="Baker R."/>
            <person name="Thomas B.C."/>
            <person name="Morowitz M.J."/>
            <person name="Banfield J.F."/>
        </authorList>
    </citation>
    <scope>NUCLEOTIDE SEQUENCE [LARGE SCALE GENOMIC DNA]</scope>
    <source>
        <strain evidence="2">S2_018_000_R2_104</strain>
    </source>
</reference>
<keyword evidence="2" id="KW-0255">Endonuclease</keyword>
<dbReference type="GO" id="GO:0004527">
    <property type="term" value="F:exonuclease activity"/>
    <property type="evidence" value="ECO:0007669"/>
    <property type="project" value="UniProtKB-KW"/>
</dbReference>
<dbReference type="NCBIfam" id="NF003842">
    <property type="entry name" value="PRK05421.1-4"/>
    <property type="match status" value="1"/>
</dbReference>